<dbReference type="OrthoDB" id="8421706at2"/>
<reference evidence="1 2" key="1">
    <citation type="submission" date="2018-01" db="EMBL/GenBank/DDBJ databases">
        <title>Draft genome sequence of Salinispora sp. 13K206.</title>
        <authorList>
            <person name="Sahin N."/>
            <person name="Saygin H."/>
            <person name="Ay H."/>
        </authorList>
    </citation>
    <scope>NUCLEOTIDE SEQUENCE [LARGE SCALE GENOMIC DNA]</scope>
    <source>
        <strain evidence="1 2">13K206</strain>
    </source>
</reference>
<comment type="caution">
    <text evidence="1">The sequence shown here is derived from an EMBL/GenBank/DDBJ whole genome shotgun (WGS) entry which is preliminary data.</text>
</comment>
<dbReference type="AlphaFoldDB" id="A0A2W2CX18"/>
<proteinExistence type="predicted"/>
<organism evidence="1 2">
    <name type="scientific">Micromonospora deserti</name>
    <dbReference type="NCBI Taxonomy" id="2070366"/>
    <lineage>
        <taxon>Bacteria</taxon>
        <taxon>Bacillati</taxon>
        <taxon>Actinomycetota</taxon>
        <taxon>Actinomycetes</taxon>
        <taxon>Micromonosporales</taxon>
        <taxon>Micromonosporaceae</taxon>
        <taxon>Micromonospora</taxon>
    </lineage>
</organism>
<accession>A0A2W2CX18</accession>
<protein>
    <recommendedName>
        <fullName evidence="3">Arsenate reductase</fullName>
    </recommendedName>
</protein>
<name>A0A2W2CX18_9ACTN</name>
<dbReference type="Proteomes" id="UP000248749">
    <property type="component" value="Unassembled WGS sequence"/>
</dbReference>
<gene>
    <name evidence="1" type="ORF">C1I99_02555</name>
</gene>
<dbReference type="RefSeq" id="WP_111132535.1">
    <property type="nucleotide sequence ID" value="NZ_POUB01000008.1"/>
</dbReference>
<keyword evidence="2" id="KW-1185">Reference proteome</keyword>
<evidence type="ECO:0008006" key="3">
    <source>
        <dbReference type="Google" id="ProtNLM"/>
    </source>
</evidence>
<evidence type="ECO:0000313" key="1">
    <source>
        <dbReference type="EMBL" id="PZG02471.1"/>
    </source>
</evidence>
<evidence type="ECO:0000313" key="2">
    <source>
        <dbReference type="Proteomes" id="UP000248749"/>
    </source>
</evidence>
<sequence length="116" mass="12843">MSDEHFPTDDAWVPQACTLPTAQRPLRVAEFEEFLGEAVRHADRPSAGHLRLRLDGAARVAEWARALTARESACCAFFAFDLFRSGPDSLTLDIRVPATHVDVLDALAARARRDRG</sequence>
<dbReference type="EMBL" id="POUB01000008">
    <property type="protein sequence ID" value="PZG02471.1"/>
    <property type="molecule type" value="Genomic_DNA"/>
</dbReference>